<protein>
    <submittedName>
        <fullName evidence="1">Uncharacterized protein</fullName>
    </submittedName>
</protein>
<dbReference type="OMA" id="IKERGSY"/>
<evidence type="ECO:0000313" key="2">
    <source>
        <dbReference type="Proteomes" id="UP000184267"/>
    </source>
</evidence>
<dbReference type="Proteomes" id="UP000184267">
    <property type="component" value="Unassembled WGS sequence"/>
</dbReference>
<comment type="caution">
    <text evidence="1">The sequence shown here is derived from an EMBL/GenBank/DDBJ whole genome shotgun (WGS) entry which is preliminary data.</text>
</comment>
<dbReference type="EMBL" id="MNAD01001350">
    <property type="protein sequence ID" value="OJT06186.1"/>
    <property type="molecule type" value="Genomic_DNA"/>
</dbReference>
<keyword evidence="2" id="KW-1185">Reference proteome</keyword>
<accession>A0A1M2VF50</accession>
<dbReference type="OrthoDB" id="2628807at2759"/>
<proteinExistence type="predicted"/>
<reference evidence="1 2" key="1">
    <citation type="submission" date="2016-10" db="EMBL/GenBank/DDBJ databases">
        <title>Genome sequence of the basidiomycete white-rot fungus Trametes pubescens.</title>
        <authorList>
            <person name="Makela M.R."/>
            <person name="Granchi Z."/>
            <person name="Peng M."/>
            <person name="De Vries R.P."/>
            <person name="Grigoriev I."/>
            <person name="Riley R."/>
            <person name="Hilden K."/>
        </authorList>
    </citation>
    <scope>NUCLEOTIDE SEQUENCE [LARGE SCALE GENOMIC DNA]</scope>
    <source>
        <strain evidence="1 2">FBCC735</strain>
    </source>
</reference>
<name>A0A1M2VF50_TRAPU</name>
<sequence length="228" mass="26069">MREVAEKTIRKHYPYFTPRNDWEVLYLSSVPYSGSEAGLYERLDNYLALDIKERGSYKAVIRRATKDLDEPLDMTGYKPSPGDPEVFVQPLPGSEYSIRLFSGNAESKDYCLDFVRTSTGEPVNSPFKFDLLCLPDPNAPIGSAPIISKRALECAFGIPQHEIEPGAEKFLLHDGQHCLLRRPGHRDVRFKVPIRRRPKPEAAPVDADILDFPEYETYRYRVNDGQFE</sequence>
<dbReference type="AlphaFoldDB" id="A0A1M2VF50"/>
<evidence type="ECO:0000313" key="1">
    <source>
        <dbReference type="EMBL" id="OJT06186.1"/>
    </source>
</evidence>
<organism evidence="1 2">
    <name type="scientific">Trametes pubescens</name>
    <name type="common">White-rot fungus</name>
    <dbReference type="NCBI Taxonomy" id="154538"/>
    <lineage>
        <taxon>Eukaryota</taxon>
        <taxon>Fungi</taxon>
        <taxon>Dikarya</taxon>
        <taxon>Basidiomycota</taxon>
        <taxon>Agaricomycotina</taxon>
        <taxon>Agaricomycetes</taxon>
        <taxon>Polyporales</taxon>
        <taxon>Polyporaceae</taxon>
        <taxon>Trametes</taxon>
    </lineage>
</organism>
<gene>
    <name evidence="1" type="ORF">TRAPUB_2969</name>
</gene>